<reference evidence="2 3" key="1">
    <citation type="submission" date="2017-02" db="EMBL/GenBank/DDBJ databases">
        <authorList>
            <person name="Peterson S.W."/>
        </authorList>
    </citation>
    <scope>NUCLEOTIDE SEQUENCE [LARGE SCALE GENOMIC DNA]</scope>
    <source>
        <strain evidence="2 3">DSM 21481</strain>
    </source>
</reference>
<dbReference type="GO" id="GO:0051213">
    <property type="term" value="F:dioxygenase activity"/>
    <property type="evidence" value="ECO:0007669"/>
    <property type="project" value="UniProtKB-KW"/>
</dbReference>
<dbReference type="PANTHER" id="PTHR36437:SF2">
    <property type="entry name" value="GLYOXALASE_BLEOMYCIN RESISTANCE PROTEIN_DIOXYGENASE"/>
    <property type="match status" value="1"/>
</dbReference>
<proteinExistence type="predicted"/>
<sequence>MSAARFTEVQTVAIPVRDQDAALAFYTGPLGLEVRFDAELQPGFRWIDVAAPGATTSLALVRAGEQLPAGVDTGIRLATPDAAAAHAALTQAGADVGELLLWESAPPMFEFRDPDGNTVYVTESPAG</sequence>
<evidence type="ECO:0000313" key="2">
    <source>
        <dbReference type="EMBL" id="SKC50033.1"/>
    </source>
</evidence>
<dbReference type="PANTHER" id="PTHR36437">
    <property type="entry name" value="GLYOXALASE/BLEOMYCIN RESISTANCE PROTEIN/DIOXYGENASE"/>
    <property type="match status" value="1"/>
</dbReference>
<feature type="domain" description="VOC" evidence="1">
    <location>
        <begin position="8"/>
        <end position="124"/>
    </location>
</feature>
<dbReference type="Proteomes" id="UP000189777">
    <property type="component" value="Unassembled WGS sequence"/>
</dbReference>
<evidence type="ECO:0000259" key="1">
    <source>
        <dbReference type="PROSITE" id="PS51819"/>
    </source>
</evidence>
<keyword evidence="2" id="KW-0560">Oxidoreductase</keyword>
<dbReference type="InterPro" id="IPR029068">
    <property type="entry name" value="Glyas_Bleomycin-R_OHBP_Dase"/>
</dbReference>
<dbReference type="OrthoDB" id="9794917at2"/>
<dbReference type="Gene3D" id="3.10.180.10">
    <property type="entry name" value="2,3-Dihydroxybiphenyl 1,2-Dioxygenase, domain 1"/>
    <property type="match status" value="1"/>
</dbReference>
<dbReference type="PROSITE" id="PS51819">
    <property type="entry name" value="VOC"/>
    <property type="match status" value="1"/>
</dbReference>
<dbReference type="RefSeq" id="WP_079572648.1">
    <property type="nucleotide sequence ID" value="NZ_FUZQ01000002.1"/>
</dbReference>
<dbReference type="SUPFAM" id="SSF54593">
    <property type="entry name" value="Glyoxalase/Bleomycin resistance protein/Dihydroxybiphenyl dioxygenase"/>
    <property type="match status" value="1"/>
</dbReference>
<evidence type="ECO:0000313" key="3">
    <source>
        <dbReference type="Proteomes" id="UP000189777"/>
    </source>
</evidence>
<keyword evidence="2" id="KW-0223">Dioxygenase</keyword>
<protein>
    <submittedName>
        <fullName evidence="2">Catechol 2,3-dioxygenase</fullName>
    </submittedName>
</protein>
<keyword evidence="3" id="KW-1185">Reference proteome</keyword>
<dbReference type="EMBL" id="FUZQ01000002">
    <property type="protein sequence ID" value="SKC50033.1"/>
    <property type="molecule type" value="Genomic_DNA"/>
</dbReference>
<dbReference type="InterPro" id="IPR037523">
    <property type="entry name" value="VOC_core"/>
</dbReference>
<organism evidence="2 3">
    <name type="scientific">Krasilnikoviella flava</name>
    <dbReference type="NCBI Taxonomy" id="526729"/>
    <lineage>
        <taxon>Bacteria</taxon>
        <taxon>Bacillati</taxon>
        <taxon>Actinomycetota</taxon>
        <taxon>Actinomycetes</taxon>
        <taxon>Micrococcales</taxon>
        <taxon>Promicromonosporaceae</taxon>
        <taxon>Krasilnikoviella</taxon>
    </lineage>
</organism>
<dbReference type="InterPro" id="IPR004360">
    <property type="entry name" value="Glyas_Fos-R_dOase_dom"/>
</dbReference>
<accession>A0A1T5JFT5</accession>
<gene>
    <name evidence="2" type="ORF">SAMN04324258_1317</name>
</gene>
<dbReference type="AlphaFoldDB" id="A0A1T5JFT5"/>
<name>A0A1T5JFT5_9MICO</name>
<dbReference type="Pfam" id="PF00903">
    <property type="entry name" value="Glyoxalase"/>
    <property type="match status" value="1"/>
</dbReference>
<dbReference type="STRING" id="526729.SAMN04324258_1317"/>